<dbReference type="InterPro" id="IPR017905">
    <property type="entry name" value="ERV/ALR_sulphydryl_oxidase"/>
</dbReference>
<dbReference type="Pfam" id="PF04777">
    <property type="entry name" value="Evr1_Alr"/>
    <property type="match status" value="1"/>
</dbReference>
<evidence type="ECO:0000256" key="4">
    <source>
        <dbReference type="ARBA" id="ARBA00023002"/>
    </source>
</evidence>
<keyword evidence="5" id="KW-1015">Disulfide bond</keyword>
<dbReference type="EMBL" id="JAANER010000001">
    <property type="protein sequence ID" value="KAG9196332.1"/>
    <property type="molecule type" value="Genomic_DNA"/>
</dbReference>
<evidence type="ECO:0000256" key="5">
    <source>
        <dbReference type="ARBA" id="ARBA00023157"/>
    </source>
</evidence>
<feature type="compositionally biased region" description="Basic and acidic residues" evidence="7">
    <location>
        <begin position="358"/>
        <end position="370"/>
    </location>
</feature>
<evidence type="ECO:0000256" key="1">
    <source>
        <dbReference type="ARBA" id="ARBA00001974"/>
    </source>
</evidence>
<dbReference type="PROSITE" id="PS51324">
    <property type="entry name" value="ERV_ALR"/>
    <property type="match status" value="1"/>
</dbReference>
<evidence type="ECO:0000256" key="7">
    <source>
        <dbReference type="SAM" id="MobiDB-lite"/>
    </source>
</evidence>
<dbReference type="FunFam" id="1.20.120.310:FF:000002">
    <property type="entry name" value="Sulfhydryl oxidase"/>
    <property type="match status" value="1"/>
</dbReference>
<keyword evidence="4 6" id="KW-0560">Oxidoreductase</keyword>
<sequence>MIRITGIRARFALFALVVFVLCSFVLVGPYTVTPAHLAPASTDKKLGHTSEAVLTGHAIAPKLGNATAKAELGHAAWKVLHTTFARFPESPTEEEQEALRSYVHLFQRLYPCGECAEHFGQVLAKYPPQVSSRTAAAMWGCYVHNIVNKRLEKPEFNCADIGDAYDCGCGDEKPTALSKGKAACITEDQKYQGKLYKEKKKGPQQKRDSAYHDNSQALTPHNAYAEEAREDDNAVAVVDAPPRAPTPPPAAHSLGYREQESLEAPNVFDFLDPSSTPNVPRTSAPVNEARMLGDSQPPAYEEQYMPAIADVMKFQVPDDEESFAPKGFSYGNEQVRPSNERYDSYTTPAPKPKHLRNKSRDTDVETTSKKTDRKRKRNSPSELDMSLVRAQEERDTMMADAPATLHSGLTGGLNKLLARPEFPPSPDDSGDYVNSPLSPMKRAKQGNSKALMRAQREYEAEQAKQRKADVKAREQVEKKERDRGRDKERKERKASTALVKIRPKKKREDSTTEVRRVRRRQYSSSVSPAPRERKTIKAIEYHRSATNSPEPDGQGQLIVRPNGDVAPISSPAGLFMSFITKGPDSERGMSVNKALKRYHRERHDHQGRAPSKAEEEKELWKDLRLRRNDRGEIVLFYAPTEAS</sequence>
<dbReference type="GO" id="GO:0050660">
    <property type="term" value="F:flavin adenine dinucleotide binding"/>
    <property type="evidence" value="ECO:0007669"/>
    <property type="project" value="TreeGrafter"/>
</dbReference>
<comment type="cofactor">
    <cofactor evidence="1 6">
        <name>FAD</name>
        <dbReference type="ChEBI" id="CHEBI:57692"/>
    </cofactor>
</comment>
<reference evidence="9" key="1">
    <citation type="submission" date="2021-07" db="EMBL/GenBank/DDBJ databases">
        <title>Genome Resource of American Ginseng Black Spot Pathogen Alternaria panax.</title>
        <authorList>
            <person name="Qiu C."/>
            <person name="Wang W."/>
            <person name="Liu Z."/>
        </authorList>
    </citation>
    <scope>NUCLEOTIDE SEQUENCE</scope>
    <source>
        <strain evidence="9">BNCC115425</strain>
    </source>
</reference>
<feature type="compositionally biased region" description="Basic and acidic residues" evidence="7">
    <location>
        <begin position="530"/>
        <end position="543"/>
    </location>
</feature>
<dbReference type="GO" id="GO:0005739">
    <property type="term" value="C:mitochondrion"/>
    <property type="evidence" value="ECO:0007669"/>
    <property type="project" value="TreeGrafter"/>
</dbReference>
<comment type="catalytic activity">
    <reaction evidence="6">
        <text>2 R'C(R)SH + O2 = R'C(R)S-S(R)CR' + H2O2</text>
        <dbReference type="Rhea" id="RHEA:17357"/>
        <dbReference type="ChEBI" id="CHEBI:15379"/>
        <dbReference type="ChEBI" id="CHEBI:16240"/>
        <dbReference type="ChEBI" id="CHEBI:16520"/>
        <dbReference type="ChEBI" id="CHEBI:17412"/>
        <dbReference type="EC" id="1.8.3.2"/>
    </reaction>
</comment>
<dbReference type="InterPro" id="IPR039799">
    <property type="entry name" value="ALR/ERV"/>
</dbReference>
<proteinExistence type="predicted"/>
<evidence type="ECO:0000256" key="2">
    <source>
        <dbReference type="ARBA" id="ARBA00022630"/>
    </source>
</evidence>
<keyword evidence="3 6" id="KW-0274">FAD</keyword>
<keyword evidence="10" id="KW-1185">Reference proteome</keyword>
<organism evidence="9 10">
    <name type="scientific">Alternaria panax</name>
    <dbReference type="NCBI Taxonomy" id="48097"/>
    <lineage>
        <taxon>Eukaryota</taxon>
        <taxon>Fungi</taxon>
        <taxon>Dikarya</taxon>
        <taxon>Ascomycota</taxon>
        <taxon>Pezizomycotina</taxon>
        <taxon>Dothideomycetes</taxon>
        <taxon>Pleosporomycetidae</taxon>
        <taxon>Pleosporales</taxon>
        <taxon>Pleosporineae</taxon>
        <taxon>Pleosporaceae</taxon>
        <taxon>Alternaria</taxon>
        <taxon>Alternaria sect. Panax</taxon>
    </lineage>
</organism>
<comment type="caution">
    <text evidence="9">The sequence shown here is derived from an EMBL/GenBank/DDBJ whole genome shotgun (WGS) entry which is preliminary data.</text>
</comment>
<accession>A0AAD4IK08</accession>
<evidence type="ECO:0000313" key="9">
    <source>
        <dbReference type="EMBL" id="KAG9196332.1"/>
    </source>
</evidence>
<feature type="region of interest" description="Disordered" evidence="7">
    <location>
        <begin position="195"/>
        <end position="217"/>
    </location>
</feature>
<gene>
    <name evidence="9" type="ORF">G6011_01453</name>
</gene>
<keyword evidence="2 6" id="KW-0285">Flavoprotein</keyword>
<protein>
    <recommendedName>
        <fullName evidence="6">Sulfhydryl oxidase</fullName>
        <ecNumber evidence="6">1.8.3.2</ecNumber>
    </recommendedName>
</protein>
<feature type="compositionally biased region" description="Basic and acidic residues" evidence="7">
    <location>
        <begin position="506"/>
        <end position="515"/>
    </location>
</feature>
<feature type="domain" description="ERV/ALR sulfhydryl oxidase" evidence="8">
    <location>
        <begin position="65"/>
        <end position="165"/>
    </location>
</feature>
<dbReference type="GO" id="GO:0016971">
    <property type="term" value="F:flavin-dependent sulfhydryl oxidase activity"/>
    <property type="evidence" value="ECO:0007669"/>
    <property type="project" value="InterPro"/>
</dbReference>
<dbReference type="SUPFAM" id="SSF69000">
    <property type="entry name" value="FAD-dependent thiol oxidase"/>
    <property type="match status" value="1"/>
</dbReference>
<feature type="region of interest" description="Disordered" evidence="7">
    <location>
        <begin position="322"/>
        <end position="564"/>
    </location>
</feature>
<dbReference type="AlphaFoldDB" id="A0AAD4IK08"/>
<dbReference type="Proteomes" id="UP001199106">
    <property type="component" value="Unassembled WGS sequence"/>
</dbReference>
<name>A0AAD4IK08_9PLEO</name>
<evidence type="ECO:0000313" key="10">
    <source>
        <dbReference type="Proteomes" id="UP001199106"/>
    </source>
</evidence>
<evidence type="ECO:0000256" key="6">
    <source>
        <dbReference type="RuleBase" id="RU371123"/>
    </source>
</evidence>
<dbReference type="InterPro" id="IPR036774">
    <property type="entry name" value="ERV/ALR_sulphydryl_oxid_sf"/>
</dbReference>
<evidence type="ECO:0000256" key="3">
    <source>
        <dbReference type="ARBA" id="ARBA00022827"/>
    </source>
</evidence>
<feature type="compositionally biased region" description="Basic and acidic residues" evidence="7">
    <location>
        <begin position="454"/>
        <end position="494"/>
    </location>
</feature>
<evidence type="ECO:0000259" key="8">
    <source>
        <dbReference type="PROSITE" id="PS51324"/>
    </source>
</evidence>
<dbReference type="Gene3D" id="1.20.120.310">
    <property type="entry name" value="ERV/ALR sulfhydryl oxidase domain"/>
    <property type="match status" value="1"/>
</dbReference>
<dbReference type="PANTHER" id="PTHR12645">
    <property type="entry name" value="ALR/ERV"/>
    <property type="match status" value="1"/>
</dbReference>
<dbReference type="EC" id="1.8.3.2" evidence="6"/>
<dbReference type="PANTHER" id="PTHR12645:SF1">
    <property type="entry name" value="FAD-LINKED SULFHYDRYL OXIDASE ERV2"/>
    <property type="match status" value="1"/>
</dbReference>